<accession>A0A6P5T9B3</accession>
<protein>
    <submittedName>
        <fullName evidence="4">UPF0481 protein At3g47200-like</fullName>
    </submittedName>
</protein>
<dbReference type="PANTHER" id="PTHR31170">
    <property type="entry name" value="BNAC04G53230D PROTEIN"/>
    <property type="match status" value="1"/>
</dbReference>
<evidence type="ECO:0000313" key="3">
    <source>
        <dbReference type="Proteomes" id="UP000515124"/>
    </source>
</evidence>
<dbReference type="PANTHER" id="PTHR31170:SF20">
    <property type="entry name" value="DUF247 DOMAIN PROTEIN"/>
    <property type="match status" value="1"/>
</dbReference>
<dbReference type="GeneID" id="110765060"/>
<proteinExistence type="predicted"/>
<gene>
    <name evidence="4" type="primary">LOC110765060</name>
</gene>
<keyword evidence="2" id="KW-1133">Transmembrane helix</keyword>
<evidence type="ECO:0000256" key="2">
    <source>
        <dbReference type="SAM" id="Phobius"/>
    </source>
</evidence>
<dbReference type="KEGG" id="pavi:110765060"/>
<name>A0A6P5T9B3_PRUAV</name>
<evidence type="ECO:0000313" key="4">
    <source>
        <dbReference type="RefSeq" id="XP_021823799.1"/>
    </source>
</evidence>
<keyword evidence="2" id="KW-0472">Membrane</keyword>
<keyword evidence="3" id="KW-1185">Reference proteome</keyword>
<reference evidence="4" key="1">
    <citation type="submission" date="2025-08" db="UniProtKB">
        <authorList>
            <consortium name="RefSeq"/>
        </authorList>
    </citation>
    <scope>IDENTIFICATION</scope>
</reference>
<evidence type="ECO:0000256" key="1">
    <source>
        <dbReference type="SAM" id="MobiDB-lite"/>
    </source>
</evidence>
<keyword evidence="2" id="KW-0812">Transmembrane</keyword>
<organism evidence="3 4">
    <name type="scientific">Prunus avium</name>
    <name type="common">Cherry</name>
    <name type="synonym">Cerasus avium</name>
    <dbReference type="NCBI Taxonomy" id="42229"/>
    <lineage>
        <taxon>Eukaryota</taxon>
        <taxon>Viridiplantae</taxon>
        <taxon>Streptophyta</taxon>
        <taxon>Embryophyta</taxon>
        <taxon>Tracheophyta</taxon>
        <taxon>Spermatophyta</taxon>
        <taxon>Magnoliopsida</taxon>
        <taxon>eudicotyledons</taxon>
        <taxon>Gunneridae</taxon>
        <taxon>Pentapetalae</taxon>
        <taxon>rosids</taxon>
        <taxon>fabids</taxon>
        <taxon>Rosales</taxon>
        <taxon>Rosaceae</taxon>
        <taxon>Amygdaloideae</taxon>
        <taxon>Amygdaleae</taxon>
        <taxon>Prunus</taxon>
    </lineage>
</organism>
<sequence length="530" mass="61395">MSKSKGKFQLPSSSSVISCMFSLSKQKPEESLDDDTQTQKDEWKKTLIDKLGNVHQREYLSHYGRGRKQEIRGEYCIYRVPDKLRQVKEDAYRPGFVSIGPLHQDKQNLAPMVQYKWSYLVSFLDQQPIDAGEEQARNCATTCLEECINAIHGLDEVIRKCYTEKITYTEYEVAEIMLLDGCFILELFLRFDRNLNYMKQQDLNSDQVLRSAWMTEALQHDLALLENQIPFFILELLYEKIKPHIITKCKAPDLVAALALNFFHPLSQKKFSNEEPEGTGFKHLLDLLHKFYFHQPGHLSIPVGSISENEHRPGVLQKIVPCLVSKTKREQQTPRLPSHRQRNPASDEKWGFKYCASDLLESGIELQVGSSTQDYLLEISFKAGVVIIPQVRIYETTSSLLRNLIAYEQCSLSNMHSVTSYAIMMKSLVRSPRDVNLLRKKGIFNQNWIEDEEYLTLFKSILDEIVVKNFCFGGLCNTVNAYGSKFRFRPFFKSLYRTYFSTAWSLISFIAACCLFILTFLQTYYTLHPR</sequence>
<dbReference type="Proteomes" id="UP000515124">
    <property type="component" value="Unplaced"/>
</dbReference>
<dbReference type="Pfam" id="PF03140">
    <property type="entry name" value="DUF247"/>
    <property type="match status" value="1"/>
</dbReference>
<dbReference type="InterPro" id="IPR004158">
    <property type="entry name" value="DUF247_pln"/>
</dbReference>
<dbReference type="AlphaFoldDB" id="A0A6P5T9B3"/>
<dbReference type="PROSITE" id="PS51257">
    <property type="entry name" value="PROKAR_LIPOPROTEIN"/>
    <property type="match status" value="1"/>
</dbReference>
<feature type="region of interest" description="Disordered" evidence="1">
    <location>
        <begin position="327"/>
        <end position="346"/>
    </location>
</feature>
<feature type="transmembrane region" description="Helical" evidence="2">
    <location>
        <begin position="503"/>
        <end position="525"/>
    </location>
</feature>
<dbReference type="RefSeq" id="XP_021823799.1">
    <property type="nucleotide sequence ID" value="XM_021968107.1"/>
</dbReference>